<dbReference type="InterPro" id="IPR045023">
    <property type="entry name" value="FATA/B"/>
</dbReference>
<gene>
    <name evidence="1" type="ORF">TorRG33x02_085700</name>
</gene>
<dbReference type="GO" id="GO:0016297">
    <property type="term" value="F:fatty acyl-[ACP] hydrolase activity"/>
    <property type="evidence" value="ECO:0007669"/>
    <property type="project" value="InterPro"/>
</dbReference>
<name>A0A2P5FD73_TREOI</name>
<dbReference type="GO" id="GO:0000036">
    <property type="term" value="F:acyl carrier activity"/>
    <property type="evidence" value="ECO:0007669"/>
    <property type="project" value="TreeGrafter"/>
</dbReference>
<dbReference type="AlphaFoldDB" id="A0A2P5FD73"/>
<comment type="caution">
    <text evidence="1">The sequence shown here is derived from an EMBL/GenBank/DDBJ whole genome shotgun (WGS) entry which is preliminary data.</text>
</comment>
<reference evidence="2" key="1">
    <citation type="submission" date="2016-06" db="EMBL/GenBank/DDBJ databases">
        <title>Parallel loss of symbiosis genes in relatives of nitrogen-fixing non-legume Parasponia.</title>
        <authorList>
            <person name="Van Velzen R."/>
            <person name="Holmer R."/>
            <person name="Bu F."/>
            <person name="Rutten L."/>
            <person name="Van Zeijl A."/>
            <person name="Liu W."/>
            <person name="Santuari L."/>
            <person name="Cao Q."/>
            <person name="Sharma T."/>
            <person name="Shen D."/>
            <person name="Roswanjaya Y."/>
            <person name="Wardhani T."/>
            <person name="Kalhor M.S."/>
            <person name="Jansen J."/>
            <person name="Van den Hoogen J."/>
            <person name="Gungor B."/>
            <person name="Hartog M."/>
            <person name="Hontelez J."/>
            <person name="Verver J."/>
            <person name="Yang W.-C."/>
            <person name="Schijlen E."/>
            <person name="Repin R."/>
            <person name="Schilthuizen M."/>
            <person name="Schranz E."/>
            <person name="Heidstra R."/>
            <person name="Miyata K."/>
            <person name="Fedorova E."/>
            <person name="Kohlen W."/>
            <person name="Bisseling T."/>
            <person name="Smit S."/>
            <person name="Geurts R."/>
        </authorList>
    </citation>
    <scope>NUCLEOTIDE SEQUENCE [LARGE SCALE GENOMIC DNA]</scope>
    <source>
        <strain evidence="2">cv. RG33-2</strain>
    </source>
</reference>
<protein>
    <submittedName>
        <fullName evidence="1">Uncharacterized protein</fullName>
    </submittedName>
</protein>
<dbReference type="Gene3D" id="3.10.129.10">
    <property type="entry name" value="Hotdog Thioesterase"/>
    <property type="match status" value="1"/>
</dbReference>
<keyword evidence="2" id="KW-1185">Reference proteome</keyword>
<dbReference type="STRING" id="63057.A0A2P5FD73"/>
<sequence>MGPMAATTCIRLHSPGNLYEAERNNVALAMSECYHSRNAAIKLRRRSFTAIVSSKSPKSLDIINAKKVNRTYLGDKSPLKGQKSSEILTDASVDTHRHAYLLGKFVDGTVYRQTFIIRSYETGPDKTATMETLMNLLQVGYFYCCFIRKKKKKSCPPIFNIDN</sequence>
<dbReference type="PANTHER" id="PTHR31727:SF5">
    <property type="entry name" value="ACYL-[ACYL-CARRIER-PROTEIN] HYDROLASE"/>
    <property type="match status" value="1"/>
</dbReference>
<dbReference type="OrthoDB" id="618395at2759"/>
<organism evidence="1 2">
    <name type="scientific">Trema orientale</name>
    <name type="common">Charcoal tree</name>
    <name type="synonym">Celtis orientalis</name>
    <dbReference type="NCBI Taxonomy" id="63057"/>
    <lineage>
        <taxon>Eukaryota</taxon>
        <taxon>Viridiplantae</taxon>
        <taxon>Streptophyta</taxon>
        <taxon>Embryophyta</taxon>
        <taxon>Tracheophyta</taxon>
        <taxon>Spermatophyta</taxon>
        <taxon>Magnoliopsida</taxon>
        <taxon>eudicotyledons</taxon>
        <taxon>Gunneridae</taxon>
        <taxon>Pentapetalae</taxon>
        <taxon>rosids</taxon>
        <taxon>fabids</taxon>
        <taxon>Rosales</taxon>
        <taxon>Cannabaceae</taxon>
        <taxon>Trema</taxon>
    </lineage>
</organism>
<dbReference type="PANTHER" id="PTHR31727">
    <property type="entry name" value="OLEOYL-ACYL CARRIER PROTEIN THIOESTERASE 1, CHLOROPLASTIC"/>
    <property type="match status" value="1"/>
</dbReference>
<proteinExistence type="predicted"/>
<accession>A0A2P5FD73</accession>
<dbReference type="Proteomes" id="UP000237000">
    <property type="component" value="Unassembled WGS sequence"/>
</dbReference>
<dbReference type="InParanoid" id="A0A2P5FD73"/>
<evidence type="ECO:0000313" key="1">
    <source>
        <dbReference type="EMBL" id="PON95741.1"/>
    </source>
</evidence>
<evidence type="ECO:0000313" key="2">
    <source>
        <dbReference type="Proteomes" id="UP000237000"/>
    </source>
</evidence>
<dbReference type="EMBL" id="JXTC01000043">
    <property type="protein sequence ID" value="PON95741.1"/>
    <property type="molecule type" value="Genomic_DNA"/>
</dbReference>